<dbReference type="VEuPathDB" id="FungiDB:CAGL0F05225g"/>
<sequence length="142" mass="16619">MSDSSEDYSTETSSSDEEPVFHKPVLLKKSTIIPNPDTIDNNEQKAQDKLKRSIDQANQIAYERDELRRQTELSYSASDKELIRKTLEIDDDDSIDPAKELDLWSQRQQSRKERQRAILVRKQLSLEQDEINRINNRDDIVN</sequence>
<organism evidence="2 3">
    <name type="scientific">Candida glabrata</name>
    <name type="common">Yeast</name>
    <name type="synonym">Torulopsis glabrata</name>
    <dbReference type="NCBI Taxonomy" id="5478"/>
    <lineage>
        <taxon>Eukaryota</taxon>
        <taxon>Fungi</taxon>
        <taxon>Dikarya</taxon>
        <taxon>Ascomycota</taxon>
        <taxon>Saccharomycotina</taxon>
        <taxon>Saccharomycetes</taxon>
        <taxon>Saccharomycetales</taxon>
        <taxon>Saccharomycetaceae</taxon>
        <taxon>Nakaseomyces</taxon>
    </lineage>
</organism>
<dbReference type="EMBL" id="LLZZ01000137">
    <property type="protein sequence ID" value="KTB00552.1"/>
    <property type="molecule type" value="Genomic_DNA"/>
</dbReference>
<evidence type="ECO:0000256" key="1">
    <source>
        <dbReference type="SAM" id="MobiDB-lite"/>
    </source>
</evidence>
<feature type="compositionally biased region" description="Basic and acidic residues" evidence="1">
    <location>
        <begin position="42"/>
        <end position="52"/>
    </location>
</feature>
<feature type="region of interest" description="Disordered" evidence="1">
    <location>
        <begin position="1"/>
        <end position="52"/>
    </location>
</feature>
<accession>A0A0W0CZI2</accession>
<evidence type="ECO:0000313" key="2">
    <source>
        <dbReference type="EMBL" id="KTB00552.1"/>
    </source>
</evidence>
<reference evidence="2 3" key="1">
    <citation type="submission" date="2015-10" db="EMBL/GenBank/DDBJ databases">
        <title>Draft genomes sequences of Candida glabrata isolates 1A, 1B, 2A, 2B, 3A and 3B.</title>
        <authorList>
            <person name="Haavelsrud O.E."/>
            <person name="Gaustad P."/>
        </authorList>
    </citation>
    <scope>NUCLEOTIDE SEQUENCE [LARGE SCALE GENOMIC DNA]</scope>
    <source>
        <strain evidence="2">910700640</strain>
    </source>
</reference>
<gene>
    <name evidence="2" type="ORF">AO440_001318</name>
</gene>
<proteinExistence type="predicted"/>
<feature type="compositionally biased region" description="Acidic residues" evidence="1">
    <location>
        <begin position="1"/>
        <end position="18"/>
    </location>
</feature>
<dbReference type="VEuPathDB" id="FungiDB:GVI51_F04851"/>
<name>A0A0W0CZI2_CANGB</name>
<protein>
    <submittedName>
        <fullName evidence="2">Pre-mRNA-splicing factor SPP381</fullName>
    </submittedName>
</protein>
<dbReference type="VEuPathDB" id="FungiDB:GWK60_F04829"/>
<dbReference type="AlphaFoldDB" id="A0A0W0CZI2"/>
<comment type="caution">
    <text evidence="2">The sequence shown here is derived from an EMBL/GenBank/DDBJ whole genome shotgun (WGS) entry which is preliminary data.</text>
</comment>
<dbReference type="VEuPathDB" id="FungiDB:B1J91_F05225g"/>
<evidence type="ECO:0000313" key="3">
    <source>
        <dbReference type="Proteomes" id="UP000054886"/>
    </source>
</evidence>
<dbReference type="Proteomes" id="UP000054886">
    <property type="component" value="Unassembled WGS sequence"/>
</dbReference>